<evidence type="ECO:0000313" key="4">
    <source>
        <dbReference type="Proteomes" id="UP000011116"/>
    </source>
</evidence>
<reference evidence="4" key="1">
    <citation type="journal article" date="2012" name="Nature">
        <title>A physical, genetic and functional sequence assembly of the barley genome.</title>
        <authorList>
            <consortium name="The International Barley Genome Sequencing Consortium"/>
            <person name="Mayer K.F."/>
            <person name="Waugh R."/>
            <person name="Brown J.W."/>
            <person name="Schulman A."/>
            <person name="Langridge P."/>
            <person name="Platzer M."/>
            <person name="Fincher G.B."/>
            <person name="Muehlbauer G.J."/>
            <person name="Sato K."/>
            <person name="Close T.J."/>
            <person name="Wise R.P."/>
            <person name="Stein N."/>
        </authorList>
    </citation>
    <scope>NUCLEOTIDE SEQUENCE [LARGE SCALE GENOMIC DNA]</scope>
    <source>
        <strain evidence="4">cv. Morex</strain>
    </source>
</reference>
<keyword evidence="1" id="KW-0175">Coiled coil</keyword>
<organism evidence="3 4">
    <name type="scientific">Hordeum vulgare subsp. vulgare</name>
    <name type="common">Domesticated barley</name>
    <dbReference type="NCBI Taxonomy" id="112509"/>
    <lineage>
        <taxon>Eukaryota</taxon>
        <taxon>Viridiplantae</taxon>
        <taxon>Streptophyta</taxon>
        <taxon>Embryophyta</taxon>
        <taxon>Tracheophyta</taxon>
        <taxon>Spermatophyta</taxon>
        <taxon>Magnoliopsida</taxon>
        <taxon>Liliopsida</taxon>
        <taxon>Poales</taxon>
        <taxon>Poaceae</taxon>
        <taxon>BOP clade</taxon>
        <taxon>Pooideae</taxon>
        <taxon>Triticodae</taxon>
        <taxon>Triticeae</taxon>
        <taxon>Hordeinae</taxon>
        <taxon>Hordeum</taxon>
    </lineage>
</organism>
<dbReference type="InterPro" id="IPR004252">
    <property type="entry name" value="Probable_transposase_24"/>
</dbReference>
<feature type="compositionally biased region" description="Polar residues" evidence="2">
    <location>
        <begin position="39"/>
        <end position="50"/>
    </location>
</feature>
<dbReference type="Proteomes" id="UP000011116">
    <property type="component" value="Chromosome 7H"/>
</dbReference>
<sequence length="466" mass="52139">MMRNNRMFQSLGITALGMMVRNSNRMQQGSAITDGGSASAVTQQGSSSEYSPDYEVIEEDEVDDSVVEEEDKVTKLARKSVNRKTKKTLEKPSEMAPGKIRLYAPASGASKRVLPVAPTMDKCKKGKGLEKLTKELGSKIIIQVAEGKKRPGKPGQAAKLASQGGVAARHHLPILPHFKEYKANEHHIDNFIGKVAINFDMDTRSDAVKYACTDILKSAMKNRRHQLKKKHFDNVPANLVSVKSPEKNVSDEEWQRLVKMWSTPRHKETCQSNKDNRSKVKFHQKTGSRPYISHVHALKEARKGEELSAIDLFKECHNGKKTGFSEPVKKAIADMESAMEQEVLENEEPKSAAAVVARILTKECPSSRFLQNVGLQSTSKKKFNRSAPALDAHVQELEYRLEKERQAAELMREELVEAKKKSEEDDAARAAEYQLLLKRVEDTDARAKASDAKFARLIDLFEGKIA</sequence>
<protein>
    <submittedName>
        <fullName evidence="3">Uncharacterized protein</fullName>
    </submittedName>
</protein>
<dbReference type="PANTHER" id="PTHR33063">
    <property type="entry name" value="OS02G0583500 PROTEIN"/>
    <property type="match status" value="1"/>
</dbReference>
<dbReference type="Gramene" id="HORVU.MOREX.r3.7HG0716410.1">
    <property type="protein sequence ID" value="HORVU.MOREX.r3.7HG0716410.1"/>
    <property type="gene ID" value="HORVU.MOREX.r3.7HG0716410"/>
</dbReference>
<dbReference type="Gramene" id="HORVU.MOREX.r2.7HG0594290.1">
    <property type="protein sequence ID" value="HORVU.MOREX.r2.7HG0594290.1"/>
    <property type="gene ID" value="HORVU.MOREX.r2.7HG0594290"/>
</dbReference>
<dbReference type="SMR" id="A0A8I7BJJ8"/>
<evidence type="ECO:0000256" key="1">
    <source>
        <dbReference type="SAM" id="Coils"/>
    </source>
</evidence>
<reference evidence="3" key="2">
    <citation type="submission" date="2020-10" db="EMBL/GenBank/DDBJ databases">
        <authorList>
            <person name="Scholz U."/>
            <person name="Mascher M."/>
            <person name="Fiebig A."/>
        </authorList>
    </citation>
    <scope>NUCLEOTIDE SEQUENCE [LARGE SCALE GENOMIC DNA]</scope>
    <source>
        <strain evidence="3">cv. Morex</strain>
    </source>
</reference>
<feature type="coiled-coil region" evidence="1">
    <location>
        <begin position="394"/>
        <end position="425"/>
    </location>
</feature>
<dbReference type="Pfam" id="PF03004">
    <property type="entry name" value="Transposase_24"/>
    <property type="match status" value="1"/>
</dbReference>
<dbReference type="PANTHER" id="PTHR33063:SF6">
    <property type="entry name" value="RAB6-INTERACTING GOLGIN"/>
    <property type="match status" value="1"/>
</dbReference>
<name>A0A8I7BJJ8_HORVV</name>
<evidence type="ECO:0000256" key="2">
    <source>
        <dbReference type="SAM" id="MobiDB-lite"/>
    </source>
</evidence>
<dbReference type="EnsemblPlants" id="HORVU.MOREX.r3.7HG0716410.1">
    <property type="protein sequence ID" value="HORVU.MOREX.r3.7HG0716410.1"/>
    <property type="gene ID" value="HORVU.MOREX.r3.7HG0716410"/>
</dbReference>
<feature type="region of interest" description="Disordered" evidence="2">
    <location>
        <begin position="28"/>
        <end position="51"/>
    </location>
</feature>
<evidence type="ECO:0000313" key="3">
    <source>
        <dbReference type="EnsemblPlants" id="HORVU.MOREX.r3.7HG0716410.1"/>
    </source>
</evidence>
<accession>A0A8I7BJJ8</accession>
<proteinExistence type="predicted"/>
<keyword evidence="4" id="KW-1185">Reference proteome</keyword>
<reference evidence="3" key="3">
    <citation type="submission" date="2022-01" db="UniProtKB">
        <authorList>
            <consortium name="EnsemblPlants"/>
        </authorList>
    </citation>
    <scope>IDENTIFICATION</scope>
    <source>
        <strain evidence="3">subsp. vulgare</strain>
    </source>
</reference>
<dbReference type="AlphaFoldDB" id="A0A8I7BJJ8"/>